<sequence>MALGLWAIGVPGWILWGTLAALMRFIPYVGPVLSSVFPLALAFAVDPGWHMVLMTGGLIIFLELISNNIVEPLLYGSSTGLSALSLIAAATFWTALWGPVGLILSTPLTVCLLVVGRNLPQLQFFDTLLGSTPVLDIPTRIYQRLIADDPDEAIEIADESIEATSVTEFYDEYGIEVLRQASEDFLTTARAEHRLRVVNGMDIMLADLREDHPAPVVAGEPRVACIGGKWEIDSVACEMLVHALGFAGVAAVERPSGAVTARYLDKLDLDGIEIVCLSYFSREPELSARGFCRRLRQRWPDVRIVLALWNAPEALAEADAEADLGADSIVTSIHEAVHRIGQMLSPAQASEHLVAERPENDAERVAALEETRVLDGHAREDLDAFAARAADVFNVEFAVISAIAGDREFIVGQSRDLPGERTRDGTDMIVMPREDAVCDHVVSGDETLVIEDTKRDPRFADNPAIGLWDTRFYAGAPIRTSDGKVLGALCILDTSPRELADEEIELLNELAADVASAITGDKAPDEGDDRQEEENSATLGQSVPH</sequence>
<dbReference type="InterPro" id="IPR002549">
    <property type="entry name" value="AI-2E-like"/>
</dbReference>
<organism evidence="9 10">
    <name type="scientific">Amaricoccus macauensis</name>
    <dbReference type="NCBI Taxonomy" id="57001"/>
    <lineage>
        <taxon>Bacteria</taxon>
        <taxon>Pseudomonadati</taxon>
        <taxon>Pseudomonadota</taxon>
        <taxon>Alphaproteobacteria</taxon>
        <taxon>Rhodobacterales</taxon>
        <taxon>Paracoccaceae</taxon>
        <taxon>Amaricoccus</taxon>
    </lineage>
</organism>
<evidence type="ECO:0000256" key="5">
    <source>
        <dbReference type="ARBA" id="ARBA00023136"/>
    </source>
</evidence>
<evidence type="ECO:0000256" key="7">
    <source>
        <dbReference type="SAM" id="Phobius"/>
    </source>
</evidence>
<keyword evidence="3 7" id="KW-0812">Transmembrane</keyword>
<dbReference type="Gene3D" id="3.30.450.40">
    <property type="match status" value="1"/>
</dbReference>
<feature type="domain" description="GAF" evidence="8">
    <location>
        <begin position="377"/>
        <end position="528"/>
    </location>
</feature>
<evidence type="ECO:0000256" key="3">
    <source>
        <dbReference type="ARBA" id="ARBA00022692"/>
    </source>
</evidence>
<keyword evidence="5 7" id="KW-0472">Membrane</keyword>
<feature type="compositionally biased region" description="Polar residues" evidence="6">
    <location>
        <begin position="536"/>
        <end position="545"/>
    </location>
</feature>
<dbReference type="Proteomes" id="UP000549457">
    <property type="component" value="Unassembled WGS sequence"/>
</dbReference>
<dbReference type="Pfam" id="PF01590">
    <property type="entry name" value="GAF"/>
    <property type="match status" value="1"/>
</dbReference>
<evidence type="ECO:0000256" key="2">
    <source>
        <dbReference type="ARBA" id="ARBA00009773"/>
    </source>
</evidence>
<evidence type="ECO:0000256" key="6">
    <source>
        <dbReference type="SAM" id="MobiDB-lite"/>
    </source>
</evidence>
<comment type="subcellular location">
    <subcellularLocation>
        <location evidence="1">Membrane</location>
        <topology evidence="1">Multi-pass membrane protein</topology>
    </subcellularLocation>
</comment>
<protein>
    <recommendedName>
        <fullName evidence="8">GAF domain-containing protein</fullName>
    </recommendedName>
</protein>
<dbReference type="EMBL" id="JACHFM010000001">
    <property type="protein sequence ID" value="MBB5221235.1"/>
    <property type="molecule type" value="Genomic_DNA"/>
</dbReference>
<accession>A0A840SKR8</accession>
<proteinExistence type="inferred from homology"/>
<keyword evidence="4 7" id="KW-1133">Transmembrane helix</keyword>
<feature type="transmembrane region" description="Helical" evidence="7">
    <location>
        <begin position="73"/>
        <end position="90"/>
    </location>
</feature>
<evidence type="ECO:0000256" key="4">
    <source>
        <dbReference type="ARBA" id="ARBA00022989"/>
    </source>
</evidence>
<comment type="similarity">
    <text evidence="2">Belongs to the autoinducer-2 exporter (AI-2E) (TC 2.A.86) family.</text>
</comment>
<dbReference type="GO" id="GO:0016020">
    <property type="term" value="C:membrane"/>
    <property type="evidence" value="ECO:0007669"/>
    <property type="project" value="UniProtKB-SubCell"/>
</dbReference>
<comment type="caution">
    <text evidence="9">The sequence shown here is derived from an EMBL/GenBank/DDBJ whole genome shotgun (WGS) entry which is preliminary data.</text>
</comment>
<dbReference type="PANTHER" id="PTHR43102">
    <property type="entry name" value="SLR1143 PROTEIN"/>
    <property type="match status" value="1"/>
</dbReference>
<dbReference type="Pfam" id="PF01594">
    <property type="entry name" value="AI-2E_transport"/>
    <property type="match status" value="1"/>
</dbReference>
<dbReference type="SUPFAM" id="SSF55781">
    <property type="entry name" value="GAF domain-like"/>
    <property type="match status" value="1"/>
</dbReference>
<dbReference type="PANTHER" id="PTHR43102:SF2">
    <property type="entry name" value="GAF DOMAIN-CONTAINING PROTEIN"/>
    <property type="match status" value="1"/>
</dbReference>
<reference evidence="9 10" key="1">
    <citation type="submission" date="2020-08" db="EMBL/GenBank/DDBJ databases">
        <title>Genomic Encyclopedia of Type Strains, Phase IV (KMG-IV): sequencing the most valuable type-strain genomes for metagenomic binning, comparative biology and taxonomic classification.</title>
        <authorList>
            <person name="Goeker M."/>
        </authorList>
    </citation>
    <scope>NUCLEOTIDE SEQUENCE [LARGE SCALE GENOMIC DNA]</scope>
    <source>
        <strain evidence="9 10">DSM 101730</strain>
    </source>
</reference>
<keyword evidence="10" id="KW-1185">Reference proteome</keyword>
<evidence type="ECO:0000313" key="10">
    <source>
        <dbReference type="Proteomes" id="UP000549457"/>
    </source>
</evidence>
<dbReference type="AlphaFoldDB" id="A0A840SKR8"/>
<feature type="transmembrane region" description="Helical" evidence="7">
    <location>
        <begin position="36"/>
        <end position="61"/>
    </location>
</feature>
<evidence type="ECO:0000256" key="1">
    <source>
        <dbReference type="ARBA" id="ARBA00004141"/>
    </source>
</evidence>
<gene>
    <name evidence="9" type="ORF">HNP73_001156</name>
</gene>
<evidence type="ECO:0000259" key="8">
    <source>
        <dbReference type="SMART" id="SM00065"/>
    </source>
</evidence>
<dbReference type="InterPro" id="IPR029016">
    <property type="entry name" value="GAF-like_dom_sf"/>
</dbReference>
<feature type="compositionally biased region" description="Acidic residues" evidence="6">
    <location>
        <begin position="526"/>
        <end position="535"/>
    </location>
</feature>
<dbReference type="InterPro" id="IPR003018">
    <property type="entry name" value="GAF"/>
</dbReference>
<evidence type="ECO:0000313" key="9">
    <source>
        <dbReference type="EMBL" id="MBB5221235.1"/>
    </source>
</evidence>
<dbReference type="RefSeq" id="WP_281379171.1">
    <property type="nucleotide sequence ID" value="NZ_JACHFM010000001.1"/>
</dbReference>
<name>A0A840SKR8_9RHOB</name>
<dbReference type="SMART" id="SM00065">
    <property type="entry name" value="GAF"/>
    <property type="match status" value="1"/>
</dbReference>
<feature type="region of interest" description="Disordered" evidence="6">
    <location>
        <begin position="517"/>
        <end position="545"/>
    </location>
</feature>